<gene>
    <name evidence="7" type="ORF">HK097_010964</name>
</gene>
<evidence type="ECO:0000256" key="3">
    <source>
        <dbReference type="ARBA" id="ARBA00022729"/>
    </source>
</evidence>
<evidence type="ECO:0000313" key="7">
    <source>
        <dbReference type="EMBL" id="KAJ3048018.1"/>
    </source>
</evidence>
<dbReference type="PANTHER" id="PTHR46471">
    <property type="entry name" value="CHITIN DEACETYLASE"/>
    <property type="match status" value="1"/>
</dbReference>
<evidence type="ECO:0000256" key="5">
    <source>
        <dbReference type="ARBA" id="ARBA00023277"/>
    </source>
</evidence>
<comment type="cofactor">
    <cofactor evidence="1">
        <name>Co(2+)</name>
        <dbReference type="ChEBI" id="CHEBI:48828"/>
    </cofactor>
</comment>
<evidence type="ECO:0000256" key="2">
    <source>
        <dbReference type="ARBA" id="ARBA00022723"/>
    </source>
</evidence>
<dbReference type="Gene3D" id="3.20.20.370">
    <property type="entry name" value="Glycoside hydrolase/deacetylase"/>
    <property type="match status" value="1"/>
</dbReference>
<feature type="domain" description="NodB homology" evidence="6">
    <location>
        <begin position="1"/>
        <end position="193"/>
    </location>
</feature>
<proteinExistence type="predicted"/>
<accession>A0AAD5S9A3</accession>
<dbReference type="GO" id="GO:0046872">
    <property type="term" value="F:metal ion binding"/>
    <property type="evidence" value="ECO:0007669"/>
    <property type="project" value="UniProtKB-KW"/>
</dbReference>
<keyword evidence="2" id="KW-0479">Metal-binding</keyword>
<dbReference type="GO" id="GO:0016810">
    <property type="term" value="F:hydrolase activity, acting on carbon-nitrogen (but not peptide) bonds"/>
    <property type="evidence" value="ECO:0007669"/>
    <property type="project" value="InterPro"/>
</dbReference>
<dbReference type="Proteomes" id="UP001212841">
    <property type="component" value="Unassembled WGS sequence"/>
</dbReference>
<dbReference type="EMBL" id="JADGJD010000861">
    <property type="protein sequence ID" value="KAJ3048018.1"/>
    <property type="molecule type" value="Genomic_DNA"/>
</dbReference>
<organism evidence="7 8">
    <name type="scientific">Rhizophlyctis rosea</name>
    <dbReference type="NCBI Taxonomy" id="64517"/>
    <lineage>
        <taxon>Eukaryota</taxon>
        <taxon>Fungi</taxon>
        <taxon>Fungi incertae sedis</taxon>
        <taxon>Chytridiomycota</taxon>
        <taxon>Chytridiomycota incertae sedis</taxon>
        <taxon>Chytridiomycetes</taxon>
        <taxon>Rhizophlyctidales</taxon>
        <taxon>Rhizophlyctidaceae</taxon>
        <taxon>Rhizophlyctis</taxon>
    </lineage>
</organism>
<comment type="caution">
    <text evidence="7">The sequence shown here is derived from an EMBL/GenBank/DDBJ whole genome shotgun (WGS) entry which is preliminary data.</text>
</comment>
<evidence type="ECO:0000259" key="6">
    <source>
        <dbReference type="PROSITE" id="PS51677"/>
    </source>
</evidence>
<reference evidence="7" key="1">
    <citation type="submission" date="2020-05" db="EMBL/GenBank/DDBJ databases">
        <title>Phylogenomic resolution of chytrid fungi.</title>
        <authorList>
            <person name="Stajich J.E."/>
            <person name="Amses K."/>
            <person name="Simmons R."/>
            <person name="Seto K."/>
            <person name="Myers J."/>
            <person name="Bonds A."/>
            <person name="Quandt C.A."/>
            <person name="Barry K."/>
            <person name="Liu P."/>
            <person name="Grigoriev I."/>
            <person name="Longcore J.E."/>
            <person name="James T.Y."/>
        </authorList>
    </citation>
    <scope>NUCLEOTIDE SEQUENCE</scope>
    <source>
        <strain evidence="7">JEL0318</strain>
    </source>
</reference>
<dbReference type="SUPFAM" id="SSF88713">
    <property type="entry name" value="Glycoside hydrolase/deacetylase"/>
    <property type="match status" value="1"/>
</dbReference>
<protein>
    <recommendedName>
        <fullName evidence="6">NodB homology domain-containing protein</fullName>
    </recommendedName>
</protein>
<name>A0AAD5S9A3_9FUNG</name>
<dbReference type="InterPro" id="IPR002509">
    <property type="entry name" value="NODB_dom"/>
</dbReference>
<dbReference type="AlphaFoldDB" id="A0AAD5S9A3"/>
<dbReference type="GO" id="GO:0005975">
    <property type="term" value="P:carbohydrate metabolic process"/>
    <property type="evidence" value="ECO:0007669"/>
    <property type="project" value="InterPro"/>
</dbReference>
<dbReference type="InterPro" id="IPR011330">
    <property type="entry name" value="Glyco_hydro/deAcase_b/a-brl"/>
</dbReference>
<keyword evidence="3" id="KW-0732">Signal</keyword>
<evidence type="ECO:0000256" key="4">
    <source>
        <dbReference type="ARBA" id="ARBA00022801"/>
    </source>
</evidence>
<evidence type="ECO:0000256" key="1">
    <source>
        <dbReference type="ARBA" id="ARBA00001941"/>
    </source>
</evidence>
<dbReference type="PANTHER" id="PTHR46471:SF2">
    <property type="entry name" value="CHITIN DEACETYLASE-RELATED"/>
    <property type="match status" value="1"/>
</dbReference>
<dbReference type="Pfam" id="PF01522">
    <property type="entry name" value="Polysacc_deac_1"/>
    <property type="match status" value="1"/>
</dbReference>
<keyword evidence="4" id="KW-0378">Hydrolase</keyword>
<sequence length="223" mass="24357">MAVTFDDGPSPYTASLISQFDAAGFNTTLFVNGYSNPQWCIYDSTFVTTLRNALPRHQIASHTFTHQHLPLLSSSTLSTEFDKTDTAMKKILGLKSTFFRPPFGELSSAALTTAASKGFTHAVMWDKDSMDANDNPMTLAQQKAQYTAAFEDSRRGTGGLGHIFLNHDIKEATVRDLVPFVISEAKRTGVKLVTVGECLGVAKSAWYREVGSQGARDSSWTCA</sequence>
<dbReference type="PROSITE" id="PS51677">
    <property type="entry name" value="NODB"/>
    <property type="match status" value="1"/>
</dbReference>
<evidence type="ECO:0000313" key="8">
    <source>
        <dbReference type="Proteomes" id="UP001212841"/>
    </source>
</evidence>
<keyword evidence="5" id="KW-0119">Carbohydrate metabolism</keyword>
<keyword evidence="8" id="KW-1185">Reference proteome</keyword>